<evidence type="ECO:0000313" key="1">
    <source>
        <dbReference type="EMBL" id="MFC3980502.1"/>
    </source>
</evidence>
<reference evidence="2" key="1">
    <citation type="journal article" date="2019" name="Int. J. Syst. Evol. Microbiol.">
        <title>The Global Catalogue of Microorganisms (GCM) 10K type strain sequencing project: providing services to taxonomists for standard genome sequencing and annotation.</title>
        <authorList>
            <consortium name="The Broad Institute Genomics Platform"/>
            <consortium name="The Broad Institute Genome Sequencing Center for Infectious Disease"/>
            <person name="Wu L."/>
            <person name="Ma J."/>
        </authorList>
    </citation>
    <scope>NUCLEOTIDE SEQUENCE [LARGE SCALE GENOMIC DNA]</scope>
    <source>
        <strain evidence="2">TBRC 7912</strain>
    </source>
</reference>
<dbReference type="Proteomes" id="UP001595698">
    <property type="component" value="Unassembled WGS sequence"/>
</dbReference>
<name>A0ABV8EVX0_9ACTN</name>
<organism evidence="1 2">
    <name type="scientific">Streptosporangium jomthongense</name>
    <dbReference type="NCBI Taxonomy" id="1193683"/>
    <lineage>
        <taxon>Bacteria</taxon>
        <taxon>Bacillati</taxon>
        <taxon>Actinomycetota</taxon>
        <taxon>Actinomycetes</taxon>
        <taxon>Streptosporangiales</taxon>
        <taxon>Streptosporangiaceae</taxon>
        <taxon>Streptosporangium</taxon>
    </lineage>
</organism>
<evidence type="ECO:0000313" key="2">
    <source>
        <dbReference type="Proteomes" id="UP001595698"/>
    </source>
</evidence>
<keyword evidence="2" id="KW-1185">Reference proteome</keyword>
<dbReference type="RefSeq" id="WP_386189557.1">
    <property type="nucleotide sequence ID" value="NZ_JBHSBC010000009.1"/>
</dbReference>
<protein>
    <submittedName>
        <fullName evidence="1">Uncharacterized protein</fullName>
    </submittedName>
</protein>
<gene>
    <name evidence="1" type="ORF">ACFOYY_10235</name>
</gene>
<accession>A0ABV8EVX0</accession>
<comment type="caution">
    <text evidence="1">The sequence shown here is derived from an EMBL/GenBank/DDBJ whole genome shotgun (WGS) entry which is preliminary data.</text>
</comment>
<dbReference type="EMBL" id="JBHSBC010000009">
    <property type="protein sequence ID" value="MFC3980502.1"/>
    <property type="molecule type" value="Genomic_DNA"/>
</dbReference>
<proteinExistence type="predicted"/>
<sequence length="41" mass="4292">MPSWKRHRLGYVLVIAASRHVSVRGAEVAALLGAGPGHAVT</sequence>